<protein>
    <submittedName>
        <fullName evidence="3">NXPE family member 1-like</fullName>
    </submittedName>
</protein>
<dbReference type="RefSeq" id="XP_022088982.1">
    <property type="nucleotide sequence ID" value="XM_022233290.1"/>
</dbReference>
<dbReference type="InterPro" id="IPR057106">
    <property type="entry name" value="NXPE4_C"/>
</dbReference>
<accession>A0A8B7Y8W1</accession>
<dbReference type="OMA" id="AFFLPVW"/>
<feature type="domain" description="NXPE C-terminal" evidence="1">
    <location>
        <begin position="209"/>
        <end position="386"/>
    </location>
</feature>
<proteinExistence type="predicted"/>
<dbReference type="Proteomes" id="UP000694845">
    <property type="component" value="Unplaced"/>
</dbReference>
<reference evidence="3" key="1">
    <citation type="submission" date="2025-08" db="UniProtKB">
        <authorList>
            <consortium name="RefSeq"/>
        </authorList>
    </citation>
    <scope>IDENTIFICATION</scope>
</reference>
<organism evidence="2 3">
    <name type="scientific">Acanthaster planci</name>
    <name type="common">Crown-of-thorns starfish</name>
    <dbReference type="NCBI Taxonomy" id="133434"/>
    <lineage>
        <taxon>Eukaryota</taxon>
        <taxon>Metazoa</taxon>
        <taxon>Echinodermata</taxon>
        <taxon>Eleutherozoa</taxon>
        <taxon>Asterozoa</taxon>
        <taxon>Asteroidea</taxon>
        <taxon>Valvatacea</taxon>
        <taxon>Valvatida</taxon>
        <taxon>Acanthasteridae</taxon>
        <taxon>Acanthaster</taxon>
    </lineage>
</organism>
<dbReference type="Pfam" id="PF06312">
    <property type="entry name" value="Neurexophilin"/>
    <property type="match status" value="1"/>
</dbReference>
<gene>
    <name evidence="3" type="primary">LOC110978352</name>
</gene>
<evidence type="ECO:0000259" key="1">
    <source>
        <dbReference type="Pfam" id="PF24536"/>
    </source>
</evidence>
<evidence type="ECO:0000313" key="3">
    <source>
        <dbReference type="RefSeq" id="XP_022088982.1"/>
    </source>
</evidence>
<dbReference type="InterPro" id="IPR026845">
    <property type="entry name" value="NXPH/NXPE"/>
</dbReference>
<keyword evidence="2" id="KW-1185">Reference proteome</keyword>
<sequence>MWDKATFDDFEPAAFENFKAYNNTNRPLDMGLTSYNMTVVKLISPTSPRIRVGDVLKYRIESRDFKGRNRIVGGDFWYATLTSDRSPKASTTGYIADYGNGTYDAFVLAAWPGSAKFNLILVHTSETVYHMRNTVWNSEGRLFFRGYYRFNGKNADGRCSMRRQGTWEAMCDYPAYKSLGSTVLLCEHKAGFPCESLVSLGIDSNHIKYSAKQMAKDFEYLYKSAALSNHSLSLHFHGYVIASHTYTITNWKEEVDALNELNSTHCSYIVLINQWAHFAQWTRDSYIERVRLIRQAVIGLLQRCPDVPVVIKGPHARQHESVGSIIFGSDYFLKDIELINQEAFQGTGAFFLPVWDMNLAYPSSNDVHMPMEVVGEELKMFLGYACDKLMRAAK</sequence>
<dbReference type="PANTHER" id="PTHR16165">
    <property type="entry name" value="NXPE FAMILY MEMBER"/>
    <property type="match status" value="1"/>
</dbReference>
<dbReference type="PANTHER" id="PTHR16165:SF5">
    <property type="entry name" value="NXPE FAMILY MEMBER 3"/>
    <property type="match status" value="1"/>
</dbReference>
<dbReference type="Pfam" id="PF24536">
    <property type="entry name" value="NXPE4_C"/>
    <property type="match status" value="1"/>
</dbReference>
<evidence type="ECO:0000313" key="2">
    <source>
        <dbReference type="Proteomes" id="UP000694845"/>
    </source>
</evidence>
<dbReference type="GeneID" id="110978352"/>
<dbReference type="OrthoDB" id="5950832at2759"/>
<dbReference type="KEGG" id="aplc:110978352"/>
<dbReference type="AlphaFoldDB" id="A0A8B7Y8W1"/>
<name>A0A8B7Y8W1_ACAPL</name>